<dbReference type="Proteomes" id="UP000471216">
    <property type="component" value="Unassembled WGS sequence"/>
</dbReference>
<protein>
    <submittedName>
        <fullName evidence="4">Chondroitin polymerase</fullName>
    </submittedName>
    <submittedName>
        <fullName evidence="5">Glycosyltransferase</fullName>
    </submittedName>
</protein>
<evidence type="ECO:0000313" key="6">
    <source>
        <dbReference type="EMBL" id="MRZ06684.1"/>
    </source>
</evidence>
<dbReference type="RefSeq" id="WP_057328622.1">
    <property type="nucleotide sequence ID" value="NZ_BAABYH010000001.1"/>
</dbReference>
<dbReference type="Proteomes" id="UP000450599">
    <property type="component" value="Unassembled WGS sequence"/>
</dbReference>
<reference evidence="8 9" key="2">
    <citation type="journal article" date="2019" name="Nat. Med.">
        <title>A library of human gut bacterial isolates paired with longitudinal multiomics data enables mechanistic microbiome research.</title>
        <authorList>
            <person name="Poyet M."/>
            <person name="Groussin M."/>
            <person name="Gibbons S.M."/>
            <person name="Avila-Pacheco J."/>
            <person name="Jiang X."/>
            <person name="Kearney S.M."/>
            <person name="Perrotta A.R."/>
            <person name="Berdy B."/>
            <person name="Zhao S."/>
            <person name="Lieberman T.D."/>
            <person name="Swanson P.K."/>
            <person name="Smith M."/>
            <person name="Roesemann S."/>
            <person name="Alexander J.E."/>
            <person name="Rich S.A."/>
            <person name="Livny J."/>
            <person name="Vlamakis H."/>
            <person name="Clish C."/>
            <person name="Bullock K."/>
            <person name="Deik A."/>
            <person name="Scott J."/>
            <person name="Pierce K.A."/>
            <person name="Xavier R.J."/>
            <person name="Alm E.J."/>
        </authorList>
    </citation>
    <scope>NUCLEOTIDE SEQUENCE [LARGE SCALE GENOMIC DNA]</scope>
    <source>
        <strain evidence="6 9">BIOML-A10</strain>
        <strain evidence="5 8">BIOML-A11</strain>
    </source>
</reference>
<dbReference type="PANTHER" id="PTHR22916:SF51">
    <property type="entry name" value="GLYCOSYLTRANSFERASE EPSH-RELATED"/>
    <property type="match status" value="1"/>
</dbReference>
<dbReference type="Pfam" id="PF00535">
    <property type="entry name" value="Glycos_transf_2"/>
    <property type="match status" value="1"/>
</dbReference>
<dbReference type="PANTHER" id="PTHR22916">
    <property type="entry name" value="GLYCOSYLTRANSFERASE"/>
    <property type="match status" value="1"/>
</dbReference>
<dbReference type="Proteomes" id="UP000095332">
    <property type="component" value="Unassembled WGS sequence"/>
</dbReference>
<proteinExistence type="predicted"/>
<dbReference type="EMBL" id="WKMW01000010">
    <property type="protein sequence ID" value="MRY84851.1"/>
    <property type="molecule type" value="Genomic_DNA"/>
</dbReference>
<evidence type="ECO:0000313" key="7">
    <source>
        <dbReference type="Proteomes" id="UP000095332"/>
    </source>
</evidence>
<name>A0A174VM75_PARDI</name>
<evidence type="ECO:0000313" key="8">
    <source>
        <dbReference type="Proteomes" id="UP000450599"/>
    </source>
</evidence>
<dbReference type="EMBL" id="CZBM01000009">
    <property type="protein sequence ID" value="CUQ35702.1"/>
    <property type="molecule type" value="Genomic_DNA"/>
</dbReference>
<reference evidence="4 7" key="1">
    <citation type="submission" date="2015-09" db="EMBL/GenBank/DDBJ databases">
        <authorList>
            <consortium name="Pathogen Informatics"/>
        </authorList>
    </citation>
    <scope>NUCLEOTIDE SEQUENCE [LARGE SCALE GENOMIC DNA]</scope>
    <source>
        <strain evidence="4 7">2789STDY5834948</strain>
    </source>
</reference>
<dbReference type="Gene3D" id="3.90.550.10">
    <property type="entry name" value="Spore Coat Polysaccharide Biosynthesis Protein SpsA, Chain A"/>
    <property type="match status" value="1"/>
</dbReference>
<dbReference type="InterPro" id="IPR001173">
    <property type="entry name" value="Glyco_trans_2-like"/>
</dbReference>
<gene>
    <name evidence="4" type="primary">kfoC_2</name>
    <name evidence="4" type="ORF">ERS852560_02365</name>
    <name evidence="6" type="ORF">GKD54_10690</name>
    <name evidence="5" type="ORF">GKD58_11400</name>
</gene>
<evidence type="ECO:0000313" key="4">
    <source>
        <dbReference type="EMBL" id="CUQ35702.1"/>
    </source>
</evidence>
<evidence type="ECO:0000313" key="5">
    <source>
        <dbReference type="EMBL" id="MRY84851.1"/>
    </source>
</evidence>
<feature type="domain" description="Glycosyltransferase 2-like" evidence="3">
    <location>
        <begin position="5"/>
        <end position="169"/>
    </location>
</feature>
<evidence type="ECO:0000256" key="2">
    <source>
        <dbReference type="ARBA" id="ARBA00022679"/>
    </source>
</evidence>
<dbReference type="SUPFAM" id="SSF53448">
    <property type="entry name" value="Nucleotide-diphospho-sugar transferases"/>
    <property type="match status" value="1"/>
</dbReference>
<keyword evidence="1" id="KW-0328">Glycosyltransferase</keyword>
<dbReference type="EMBL" id="WKMX01000009">
    <property type="protein sequence ID" value="MRZ06684.1"/>
    <property type="molecule type" value="Genomic_DNA"/>
</dbReference>
<keyword evidence="2 5" id="KW-0808">Transferase</keyword>
<dbReference type="AlphaFoldDB" id="A0A174VM75"/>
<sequence length="316" mass="36769">MLKISIIIPVYNVSLFIERCLLSVVEQRHEALEVILVDDASPDDSMEKARRFLSGYPKLDYKIVTHPQNKGLSAARNTGVKHSTGAYLYFLDSDDALPENAIAILADKAIADRPDFVMGDMRIVGGEGLRFPLLKLECQTLCGAEILHSFLRKEWCEMACNKLIDRRLFDVEHCWFYEGIVHEDNLWSFYLACKSERMSVCQEVTYVYYIQPQSITRKKSMRNIDSLCIVLETIINESRGITDRQTRSLLCRYLWNLKIYFMKSLLLNPFEKKDVIASYRRVNALFCDPLFDSSVKPLTMRLKDCLLYVYYKLRYL</sequence>
<evidence type="ECO:0000256" key="1">
    <source>
        <dbReference type="ARBA" id="ARBA00022676"/>
    </source>
</evidence>
<dbReference type="CDD" id="cd00761">
    <property type="entry name" value="Glyco_tranf_GTA_type"/>
    <property type="match status" value="1"/>
</dbReference>
<evidence type="ECO:0000313" key="9">
    <source>
        <dbReference type="Proteomes" id="UP000471216"/>
    </source>
</evidence>
<accession>A0A174VM75</accession>
<dbReference type="InterPro" id="IPR029044">
    <property type="entry name" value="Nucleotide-diphossugar_trans"/>
</dbReference>
<organism evidence="4 7">
    <name type="scientific">Parabacteroides distasonis</name>
    <dbReference type="NCBI Taxonomy" id="823"/>
    <lineage>
        <taxon>Bacteria</taxon>
        <taxon>Pseudomonadati</taxon>
        <taxon>Bacteroidota</taxon>
        <taxon>Bacteroidia</taxon>
        <taxon>Bacteroidales</taxon>
        <taxon>Tannerellaceae</taxon>
        <taxon>Parabacteroides</taxon>
    </lineage>
</organism>
<dbReference type="GO" id="GO:0016758">
    <property type="term" value="F:hexosyltransferase activity"/>
    <property type="evidence" value="ECO:0007669"/>
    <property type="project" value="UniProtKB-ARBA"/>
</dbReference>
<evidence type="ECO:0000259" key="3">
    <source>
        <dbReference type="Pfam" id="PF00535"/>
    </source>
</evidence>